<feature type="transmembrane region" description="Helical" evidence="2">
    <location>
        <begin position="631"/>
        <end position="650"/>
    </location>
</feature>
<dbReference type="AlphaFoldDB" id="A0A2C9EJT0"/>
<feature type="transmembrane region" description="Helical" evidence="2">
    <location>
        <begin position="603"/>
        <end position="625"/>
    </location>
</feature>
<gene>
    <name evidence="4" type="ORF">PFLCHA0_c20470</name>
</gene>
<evidence type="ECO:0000259" key="3">
    <source>
        <dbReference type="Pfam" id="PF10145"/>
    </source>
</evidence>
<evidence type="ECO:0000256" key="2">
    <source>
        <dbReference type="SAM" id="Phobius"/>
    </source>
</evidence>
<evidence type="ECO:0000313" key="5">
    <source>
        <dbReference type="Proteomes" id="UP000013940"/>
    </source>
</evidence>
<dbReference type="KEGG" id="pprc:PFLCHA0_c20470"/>
<name>A0A2C9EJT0_PSEPH</name>
<feature type="transmembrane region" description="Helical" evidence="2">
    <location>
        <begin position="555"/>
        <end position="583"/>
    </location>
</feature>
<reference evidence="5" key="1">
    <citation type="journal article" date="2014" name="Genome Announc.">
        <title>Full-genome sequence of the plant growth-promoting bacterium Pseudomonas protegens CHA0.</title>
        <authorList>
            <person name="Jousset A."/>
            <person name="Schuldes J."/>
            <person name="Keel C."/>
            <person name="Maurhofer M."/>
            <person name="Daniel R."/>
            <person name="Scheu S."/>
            <person name="Thuermer A."/>
        </authorList>
    </citation>
    <scope>NUCLEOTIDE SEQUENCE [LARGE SCALE GENOMIC DNA]</scope>
    <source>
        <strain evidence="5">DSM 19095 / LMG 27888 / CFBP 6595 / CHA0</strain>
    </source>
</reference>
<sequence length="873" mass="92723">MANDLKLQVLLNAIDRATGPLKSINKSSIGAARALKDARDNLKQLNAQQKDISAWRTQRAAAEQTEQALGAARDRVRALSQQFAATGAPTQAMTRDMRSAIREAQRLKQQHQQQGEQLQGLRTKLYDAGISTRNLGQAERDLRSKITQTNQTIGQQEAKLRRLAGQQRQLVNAKRSYEKAQSVSGGMAASGAAGLGAGYALSRPLKAAVDAFAPAENAATQLKVSMMAPDGSIAAEFEKMTTLATQLGDRLPGTTADFQEMMTMLRRQGLTATNILGGTGEAAAYLGVQLQMPVTAAAEFAAKMQDATRTTEGDMMALMDTIQRTYYLGVDSGNMLQGFSKISPVMDIIKKQGLEASKVLTPLLVMMDQAGMEGGAAGNAYRKIFQGAMANAKIQKLLDDLKAERGISLKLDFTDGKGEFGGIEKMYAQLEKLKGLNTEVRLDLIKSMFGDDSETLTTLNTMMAKGIAGYREVEGKMQTQADLRTRVNVQLSTLANVLEAAEGSWTNAMADVGNVMAPELKELIQSLGEVANRVGAWVKANPELTRQIAKTVAGIALLMTIMGGLSIGLASMIGPFAMVRYALTLFGIKGSGALGLIGQGVRVLAMALGGPLIAALRTVSIAMWGLAANPVVLAIAAVVAVLAGAAYLIYKNWDAVKAYVISLWNEIKAGFDGGIGGILTVLANFSPIGIIYRAFAEVLNYLGLDLPTQFTEFGNMIVNGLVNGLLAGMGKVKETIGAIGDSTIGWFKEKLDIHSPSRVFAELGGFTMEGLTQGLQAGQKGPLNAVNNLGQQLAMAGSMGLGVAAMPGLSVDTRAPISPAAAATYDSHDTYEINIHPTPGMDALAIGRAVRAELARIESEKGARKRSQLSDLE</sequence>
<protein>
    <submittedName>
        <fullName evidence="4">Phage tail tape measure protein, TP901 family</fullName>
    </submittedName>
</protein>
<dbReference type="Pfam" id="PF10145">
    <property type="entry name" value="PhageMin_Tail"/>
    <property type="match status" value="1"/>
</dbReference>
<feature type="domain" description="Phage tail tape measure protein" evidence="3">
    <location>
        <begin position="243"/>
        <end position="450"/>
    </location>
</feature>
<feature type="coiled-coil region" evidence="1">
    <location>
        <begin position="28"/>
        <end position="124"/>
    </location>
</feature>
<keyword evidence="2" id="KW-1133">Transmembrane helix</keyword>
<evidence type="ECO:0000256" key="1">
    <source>
        <dbReference type="SAM" id="Coils"/>
    </source>
</evidence>
<accession>A0A2C9EJT0</accession>
<dbReference type="HOGENOM" id="CLU_006757_2_1_6"/>
<dbReference type="NCBIfam" id="TIGR01760">
    <property type="entry name" value="tape_meas_TP901"/>
    <property type="match status" value="1"/>
</dbReference>
<dbReference type="eggNOG" id="COG5283">
    <property type="taxonomic scope" value="Bacteria"/>
</dbReference>
<dbReference type="EMBL" id="CP003190">
    <property type="protein sequence ID" value="AGL83828.1"/>
    <property type="molecule type" value="Genomic_DNA"/>
</dbReference>
<dbReference type="GeneID" id="57475038"/>
<organism evidence="4 5">
    <name type="scientific">Pseudomonas protegens (strain DSM 19095 / LMG 27888 / CFBP 6595 / CHA0)</name>
    <dbReference type="NCBI Taxonomy" id="1124983"/>
    <lineage>
        <taxon>Bacteria</taxon>
        <taxon>Pseudomonadati</taxon>
        <taxon>Pseudomonadota</taxon>
        <taxon>Gammaproteobacteria</taxon>
        <taxon>Pseudomonadales</taxon>
        <taxon>Pseudomonadaceae</taxon>
        <taxon>Pseudomonas</taxon>
    </lineage>
</organism>
<proteinExistence type="predicted"/>
<keyword evidence="1" id="KW-0175">Coiled coil</keyword>
<dbReference type="InterPro" id="IPR010090">
    <property type="entry name" value="Phage_tape_meas"/>
</dbReference>
<keyword evidence="2" id="KW-0472">Membrane</keyword>
<evidence type="ECO:0000313" key="4">
    <source>
        <dbReference type="EMBL" id="AGL83828.1"/>
    </source>
</evidence>
<keyword evidence="2" id="KW-0812">Transmembrane</keyword>
<dbReference type="Proteomes" id="UP000013940">
    <property type="component" value="Chromosome"/>
</dbReference>
<dbReference type="RefSeq" id="WP_015634846.1">
    <property type="nucleotide sequence ID" value="NC_021237.1"/>
</dbReference>